<evidence type="ECO:0000313" key="2">
    <source>
        <dbReference type="EMBL" id="SVA43761.1"/>
    </source>
</evidence>
<dbReference type="AlphaFoldDB" id="A0A381VUK3"/>
<accession>A0A381VUK3</accession>
<proteinExistence type="predicted"/>
<feature type="region of interest" description="Disordered" evidence="1">
    <location>
        <begin position="1"/>
        <end position="27"/>
    </location>
</feature>
<reference evidence="2" key="1">
    <citation type="submission" date="2018-05" db="EMBL/GenBank/DDBJ databases">
        <authorList>
            <person name="Lanie J.A."/>
            <person name="Ng W.-L."/>
            <person name="Kazmierczak K.M."/>
            <person name="Andrzejewski T.M."/>
            <person name="Davidsen T.M."/>
            <person name="Wayne K.J."/>
            <person name="Tettelin H."/>
            <person name="Glass J.I."/>
            <person name="Rusch D."/>
            <person name="Podicherti R."/>
            <person name="Tsui H.-C.T."/>
            <person name="Winkler M.E."/>
        </authorList>
    </citation>
    <scope>NUCLEOTIDE SEQUENCE</scope>
</reference>
<dbReference type="EMBL" id="UINC01009774">
    <property type="protein sequence ID" value="SVA43761.1"/>
    <property type="molecule type" value="Genomic_DNA"/>
</dbReference>
<evidence type="ECO:0000256" key="1">
    <source>
        <dbReference type="SAM" id="MobiDB-lite"/>
    </source>
</evidence>
<sequence>VSGTGLAKPQDPQTLEGTGTDPVSAHYDQTWNTIENTGLPYSMIEA</sequence>
<protein>
    <submittedName>
        <fullName evidence="2">Uncharacterized protein</fullName>
    </submittedName>
</protein>
<organism evidence="2">
    <name type="scientific">marine metagenome</name>
    <dbReference type="NCBI Taxonomy" id="408172"/>
    <lineage>
        <taxon>unclassified sequences</taxon>
        <taxon>metagenomes</taxon>
        <taxon>ecological metagenomes</taxon>
    </lineage>
</organism>
<gene>
    <name evidence="2" type="ORF">METZ01_LOCUS96615</name>
</gene>
<feature type="non-terminal residue" evidence="2">
    <location>
        <position position="1"/>
    </location>
</feature>
<name>A0A381VUK3_9ZZZZ</name>